<dbReference type="PANTHER" id="PTHR33067">
    <property type="entry name" value="RNA-DIRECTED DNA POLYMERASE-RELATED"/>
    <property type="match status" value="1"/>
</dbReference>
<sequence length="152" mass="17244">MTDKSIRKPMGIVQDVLVKVGRFVLLEDLLDYAMEINIPIILGCPFLSMGGNPSILVLMCVDKRHQSRVKITVELESLDYLQFKEVSINIRSKEINRYYMGDEYESINTPSYNENADTRDSARPSMASIIARAPLVWATINMALIFKGDLKL</sequence>
<keyword evidence="1" id="KW-1133">Transmembrane helix</keyword>
<evidence type="ECO:0000313" key="2">
    <source>
        <dbReference type="EMBL" id="MCD9559451.1"/>
    </source>
</evidence>
<evidence type="ECO:0000256" key="1">
    <source>
        <dbReference type="SAM" id="Phobius"/>
    </source>
</evidence>
<dbReference type="PANTHER" id="PTHR33067:SF9">
    <property type="entry name" value="RNA-DIRECTED DNA POLYMERASE"/>
    <property type="match status" value="1"/>
</dbReference>
<dbReference type="Proteomes" id="UP000823775">
    <property type="component" value="Unassembled WGS sequence"/>
</dbReference>
<gene>
    <name evidence="2" type="ORF">HAX54_017410</name>
</gene>
<accession>A0ABS8UNK2</accession>
<protein>
    <submittedName>
        <fullName evidence="2">Uncharacterized protein</fullName>
    </submittedName>
</protein>
<reference evidence="2 3" key="1">
    <citation type="journal article" date="2021" name="BMC Genomics">
        <title>Datura genome reveals duplications of psychoactive alkaloid biosynthetic genes and high mutation rate following tissue culture.</title>
        <authorList>
            <person name="Rajewski A."/>
            <person name="Carter-House D."/>
            <person name="Stajich J."/>
            <person name="Litt A."/>
        </authorList>
    </citation>
    <scope>NUCLEOTIDE SEQUENCE [LARGE SCALE GENOMIC DNA]</scope>
    <source>
        <strain evidence="2">AR-01</strain>
    </source>
</reference>
<name>A0ABS8UNK2_DATST</name>
<evidence type="ECO:0000313" key="3">
    <source>
        <dbReference type="Proteomes" id="UP000823775"/>
    </source>
</evidence>
<organism evidence="2 3">
    <name type="scientific">Datura stramonium</name>
    <name type="common">Jimsonweed</name>
    <name type="synonym">Common thornapple</name>
    <dbReference type="NCBI Taxonomy" id="4076"/>
    <lineage>
        <taxon>Eukaryota</taxon>
        <taxon>Viridiplantae</taxon>
        <taxon>Streptophyta</taxon>
        <taxon>Embryophyta</taxon>
        <taxon>Tracheophyta</taxon>
        <taxon>Spermatophyta</taxon>
        <taxon>Magnoliopsida</taxon>
        <taxon>eudicotyledons</taxon>
        <taxon>Gunneridae</taxon>
        <taxon>Pentapetalae</taxon>
        <taxon>asterids</taxon>
        <taxon>lamiids</taxon>
        <taxon>Solanales</taxon>
        <taxon>Solanaceae</taxon>
        <taxon>Solanoideae</taxon>
        <taxon>Datureae</taxon>
        <taxon>Datura</taxon>
    </lineage>
</organism>
<dbReference type="EMBL" id="JACEIK010002153">
    <property type="protein sequence ID" value="MCD9559451.1"/>
    <property type="molecule type" value="Genomic_DNA"/>
</dbReference>
<feature type="transmembrane region" description="Helical" evidence="1">
    <location>
        <begin position="36"/>
        <end position="61"/>
    </location>
</feature>
<keyword evidence="1" id="KW-0812">Transmembrane</keyword>
<keyword evidence="1" id="KW-0472">Membrane</keyword>
<keyword evidence="3" id="KW-1185">Reference proteome</keyword>
<proteinExistence type="predicted"/>
<comment type="caution">
    <text evidence="2">The sequence shown here is derived from an EMBL/GenBank/DDBJ whole genome shotgun (WGS) entry which is preliminary data.</text>
</comment>